<keyword evidence="3" id="KW-1185">Reference proteome</keyword>
<accession>A0AAE3VVN1</accession>
<evidence type="ECO:0000256" key="1">
    <source>
        <dbReference type="SAM" id="Phobius"/>
    </source>
</evidence>
<dbReference type="AlphaFoldDB" id="A0AAE3VVN1"/>
<feature type="transmembrane region" description="Helical" evidence="1">
    <location>
        <begin position="20"/>
        <end position="42"/>
    </location>
</feature>
<reference evidence="2 3" key="1">
    <citation type="submission" date="2023-07" db="EMBL/GenBank/DDBJ databases">
        <title>Sequencing the genomes of 1000 actinobacteria strains.</title>
        <authorList>
            <person name="Klenk H.-P."/>
        </authorList>
    </citation>
    <scope>NUCLEOTIDE SEQUENCE [LARGE SCALE GENOMIC DNA]</scope>
    <source>
        <strain evidence="2 3">DSM 44709</strain>
    </source>
</reference>
<dbReference type="RefSeq" id="WP_307235159.1">
    <property type="nucleotide sequence ID" value="NZ_JAUSUZ010000001.1"/>
</dbReference>
<gene>
    <name evidence="2" type="ORF">J2S42_000726</name>
</gene>
<protein>
    <submittedName>
        <fullName evidence="2">Uncharacterized protein</fullName>
    </submittedName>
</protein>
<evidence type="ECO:0000313" key="2">
    <source>
        <dbReference type="EMBL" id="MDQ0364057.1"/>
    </source>
</evidence>
<keyword evidence="1" id="KW-0812">Transmembrane</keyword>
<dbReference type="EMBL" id="JAUSUZ010000001">
    <property type="protein sequence ID" value="MDQ0364057.1"/>
    <property type="molecule type" value="Genomic_DNA"/>
</dbReference>
<feature type="transmembrane region" description="Helical" evidence="1">
    <location>
        <begin position="62"/>
        <end position="80"/>
    </location>
</feature>
<evidence type="ECO:0000313" key="3">
    <source>
        <dbReference type="Proteomes" id="UP001240236"/>
    </source>
</evidence>
<comment type="caution">
    <text evidence="2">The sequence shown here is derived from an EMBL/GenBank/DDBJ whole genome shotgun (WGS) entry which is preliminary data.</text>
</comment>
<keyword evidence="1" id="KW-1133">Transmembrane helix</keyword>
<feature type="transmembrane region" description="Helical" evidence="1">
    <location>
        <begin position="116"/>
        <end position="135"/>
    </location>
</feature>
<organism evidence="2 3">
    <name type="scientific">Catenuloplanes indicus</name>
    <dbReference type="NCBI Taxonomy" id="137267"/>
    <lineage>
        <taxon>Bacteria</taxon>
        <taxon>Bacillati</taxon>
        <taxon>Actinomycetota</taxon>
        <taxon>Actinomycetes</taxon>
        <taxon>Micromonosporales</taxon>
        <taxon>Micromonosporaceae</taxon>
        <taxon>Catenuloplanes</taxon>
    </lineage>
</organism>
<sequence length="142" mass="14262">MRDWFNTAGAGGGMRQGELALVVGFAAVVAVCATLAGCVSAAVVWREPADGWRGLRPDRPGYPAAGALIVLGLPVALVTGPHVSPLTMMGQVALLYSVPWGAAVAAGGWLGRPERIAALAAALLSAALVAAEFGVRGPGVAY</sequence>
<keyword evidence="1" id="KW-0472">Membrane</keyword>
<dbReference type="Proteomes" id="UP001240236">
    <property type="component" value="Unassembled WGS sequence"/>
</dbReference>
<proteinExistence type="predicted"/>
<feature type="transmembrane region" description="Helical" evidence="1">
    <location>
        <begin position="92"/>
        <end position="110"/>
    </location>
</feature>
<name>A0AAE3VVN1_9ACTN</name>